<dbReference type="PROSITE" id="PS50279">
    <property type="entry name" value="BPTI_KUNITZ_2"/>
    <property type="match status" value="2"/>
</dbReference>
<dbReference type="Gene3D" id="4.10.410.10">
    <property type="entry name" value="Pancreatic trypsin inhibitor Kunitz domain"/>
    <property type="match status" value="2"/>
</dbReference>
<keyword evidence="7" id="KW-1015">Disulfide bond</keyword>
<keyword evidence="2" id="KW-0964">Secreted</keyword>
<name>A0A023G2P7_AMBTT</name>
<dbReference type="SUPFAM" id="SSF57362">
    <property type="entry name" value="BPTI-like"/>
    <property type="match status" value="2"/>
</dbReference>
<feature type="chain" id="PRO_5001520496" description="BPTI/Kunitz inhibitor domain-containing protein" evidence="8">
    <location>
        <begin position="21"/>
        <end position="177"/>
    </location>
</feature>
<accession>A0A023G2P7</accession>
<keyword evidence="6" id="KW-0722">Serine protease inhibitor</keyword>
<feature type="domain" description="BPTI/Kunitz inhibitor" evidence="9">
    <location>
        <begin position="28"/>
        <end position="78"/>
    </location>
</feature>
<evidence type="ECO:0000256" key="5">
    <source>
        <dbReference type="ARBA" id="ARBA00022737"/>
    </source>
</evidence>
<dbReference type="GO" id="GO:0048019">
    <property type="term" value="F:receptor antagonist activity"/>
    <property type="evidence" value="ECO:0007669"/>
    <property type="project" value="TreeGrafter"/>
</dbReference>
<evidence type="ECO:0000256" key="8">
    <source>
        <dbReference type="SAM" id="SignalP"/>
    </source>
</evidence>
<evidence type="ECO:0000256" key="7">
    <source>
        <dbReference type="ARBA" id="ARBA00023157"/>
    </source>
</evidence>
<evidence type="ECO:0000256" key="4">
    <source>
        <dbReference type="ARBA" id="ARBA00022729"/>
    </source>
</evidence>
<evidence type="ECO:0000313" key="10">
    <source>
        <dbReference type="EMBL" id="JAC28024.1"/>
    </source>
</evidence>
<dbReference type="AlphaFoldDB" id="A0A023G2P7"/>
<dbReference type="SMART" id="SM00131">
    <property type="entry name" value="KU"/>
    <property type="match status" value="2"/>
</dbReference>
<comment type="subcellular location">
    <subcellularLocation>
        <location evidence="1">Secreted</location>
    </subcellularLocation>
</comment>
<reference evidence="10" key="1">
    <citation type="submission" date="2014-03" db="EMBL/GenBank/DDBJ databases">
        <title>The sialotranscriptome of Amblyomma triste, Amblyomma parvum and Amblyomma cajennense ticks, uncovered by 454-based RNA-seq.</title>
        <authorList>
            <person name="Garcia G.R."/>
            <person name="Gardinassi L.G."/>
            <person name="Ribeiro J.M."/>
            <person name="Anatriello E."/>
            <person name="Ferreira B.R."/>
            <person name="Moreira H.N."/>
            <person name="Mafra C."/>
            <person name="Olegario M.M."/>
            <person name="Szabo P.J."/>
            <person name="Miranda-Santos I.K."/>
            <person name="Maruyama S.R."/>
        </authorList>
    </citation>
    <scope>NUCLEOTIDE SEQUENCE</scope>
    <source>
        <strain evidence="10">Mato Grasso do Sul</strain>
        <tissue evidence="10">Salivary glands</tissue>
    </source>
</reference>
<dbReference type="PROSITE" id="PS00280">
    <property type="entry name" value="BPTI_KUNITZ_1"/>
    <property type="match status" value="1"/>
</dbReference>
<dbReference type="PRINTS" id="PR00759">
    <property type="entry name" value="BASICPTASE"/>
</dbReference>
<dbReference type="GO" id="GO:0004867">
    <property type="term" value="F:serine-type endopeptidase inhibitor activity"/>
    <property type="evidence" value="ECO:0007669"/>
    <property type="project" value="UniProtKB-KW"/>
</dbReference>
<dbReference type="Pfam" id="PF00014">
    <property type="entry name" value="Kunitz_BPTI"/>
    <property type="match status" value="2"/>
</dbReference>
<evidence type="ECO:0000256" key="3">
    <source>
        <dbReference type="ARBA" id="ARBA00022690"/>
    </source>
</evidence>
<dbReference type="GO" id="GO:0050431">
    <property type="term" value="F:transforming growth factor beta binding"/>
    <property type="evidence" value="ECO:0007669"/>
    <property type="project" value="TreeGrafter"/>
</dbReference>
<dbReference type="EMBL" id="GBBM01007394">
    <property type="protein sequence ID" value="JAC28024.1"/>
    <property type="molecule type" value="mRNA"/>
</dbReference>
<keyword evidence="5" id="KW-0677">Repeat</keyword>
<evidence type="ECO:0000256" key="2">
    <source>
        <dbReference type="ARBA" id="ARBA00022525"/>
    </source>
</evidence>
<dbReference type="CDD" id="cd00109">
    <property type="entry name" value="Kunitz-type"/>
    <property type="match status" value="2"/>
</dbReference>
<dbReference type="FunFam" id="4.10.410.10:FF:000020">
    <property type="entry name" value="Collagen, type VI, alpha 3"/>
    <property type="match status" value="1"/>
</dbReference>
<feature type="domain" description="BPTI/Kunitz inhibitor" evidence="9">
    <location>
        <begin position="88"/>
        <end position="138"/>
    </location>
</feature>
<dbReference type="InterPro" id="IPR020901">
    <property type="entry name" value="Prtase_inh_Kunz-CS"/>
</dbReference>
<dbReference type="PANTHER" id="PTHR45938:SF11">
    <property type="entry name" value="WAP, KAZAL, IMMUNOGLOBULIN, KUNITZ AND NTR DOMAIN-CONTAINING PROTEIN 2-LIKE"/>
    <property type="match status" value="1"/>
</dbReference>
<keyword evidence="3" id="KW-0646">Protease inhibitor</keyword>
<keyword evidence="4 8" id="KW-0732">Signal</keyword>
<feature type="signal peptide" evidence="8">
    <location>
        <begin position="1"/>
        <end position="20"/>
    </location>
</feature>
<evidence type="ECO:0000256" key="1">
    <source>
        <dbReference type="ARBA" id="ARBA00004613"/>
    </source>
</evidence>
<organism evidence="10">
    <name type="scientific">Amblyomma triste</name>
    <name type="common">Neotropical tick</name>
    <dbReference type="NCBI Taxonomy" id="251400"/>
    <lineage>
        <taxon>Eukaryota</taxon>
        <taxon>Metazoa</taxon>
        <taxon>Ecdysozoa</taxon>
        <taxon>Arthropoda</taxon>
        <taxon>Chelicerata</taxon>
        <taxon>Arachnida</taxon>
        <taxon>Acari</taxon>
        <taxon>Parasitiformes</taxon>
        <taxon>Ixodida</taxon>
        <taxon>Ixodoidea</taxon>
        <taxon>Ixodidae</taxon>
        <taxon>Amblyomminae</taxon>
        <taxon>Amblyomma</taxon>
    </lineage>
</organism>
<evidence type="ECO:0000256" key="6">
    <source>
        <dbReference type="ARBA" id="ARBA00022900"/>
    </source>
</evidence>
<evidence type="ECO:0000259" key="9">
    <source>
        <dbReference type="PROSITE" id="PS50279"/>
    </source>
</evidence>
<protein>
    <recommendedName>
        <fullName evidence="9">BPTI/Kunitz inhibitor domain-containing protein</fullName>
    </recommendedName>
</protein>
<dbReference type="InterPro" id="IPR036880">
    <property type="entry name" value="Kunitz_BPTI_sf"/>
</dbReference>
<dbReference type="InterPro" id="IPR002223">
    <property type="entry name" value="Kunitz_BPTI"/>
</dbReference>
<dbReference type="GO" id="GO:0005615">
    <property type="term" value="C:extracellular space"/>
    <property type="evidence" value="ECO:0007669"/>
    <property type="project" value="TreeGrafter"/>
</dbReference>
<proteinExistence type="evidence at transcript level"/>
<dbReference type="PROSITE" id="PS51257">
    <property type="entry name" value="PROKAR_LIPOPROTEIN"/>
    <property type="match status" value="1"/>
</dbReference>
<dbReference type="PANTHER" id="PTHR45938">
    <property type="entry name" value="ACP24A4-RELATED"/>
    <property type="match status" value="1"/>
</dbReference>
<sequence length="177" mass="20021">MKFFVAVCFALASLSCACAAGKWTPGYCKHPAKTGLCKARIPKWAYEQKTGLCKFFIYGGCGGNKNQFDSEKECLKVCNPRSRPQLTCSVLPSTRSCRIPGWRWRFNEKKGVCVMFLDFSCGKNPNSFSSCTKCMRTCRNFDGRNYCKLPQNPELGTTFYEARRSKQQSCHGCMQMT</sequence>